<organism evidence="3 4">
    <name type="scientific">Nocardioides nanhaiensis</name>
    <dbReference type="NCBI Taxonomy" id="1476871"/>
    <lineage>
        <taxon>Bacteria</taxon>
        <taxon>Bacillati</taxon>
        <taxon>Actinomycetota</taxon>
        <taxon>Actinomycetes</taxon>
        <taxon>Propionibacteriales</taxon>
        <taxon>Nocardioidaceae</taxon>
        <taxon>Nocardioides</taxon>
    </lineage>
</organism>
<keyword evidence="4" id="KW-1185">Reference proteome</keyword>
<evidence type="ECO:0000313" key="3">
    <source>
        <dbReference type="EMBL" id="GAA4673457.1"/>
    </source>
</evidence>
<dbReference type="Proteomes" id="UP001500621">
    <property type="component" value="Unassembled WGS sequence"/>
</dbReference>
<keyword evidence="2" id="KW-1133">Transmembrane helix</keyword>
<evidence type="ECO:0000313" key="4">
    <source>
        <dbReference type="Proteomes" id="UP001500621"/>
    </source>
</evidence>
<gene>
    <name evidence="3" type="ORF">GCM10023226_08060</name>
</gene>
<accession>A0ABP8VW39</accession>
<sequence length="287" mass="28601">MPPPYAWGPPVPGAPPPPPPGSLHRSSRGLTIALVVVGVVAVGALGALAAVLFGGGGDDETAGPPSLSSTAEPEGGSGILDPEPIGSAEPLPEPAPEPSQPTAPSEPPTVEPTEAPQTQEPAPDPGGPDIPGNGRTVTVGPGVQVLVPVGWEVAGQGESDVAVSSGDGSFGYVLTGVDDPSTDAASVITQNLSGLLPADNYTQLDTGDVRPLEPFGSLVSVAVMDYTSLWVDAQAPIPLAGQVYAAVRSDGVVVLMTVEHTPPEDFEATVGDWGQLVDGTLGLLGGS</sequence>
<feature type="compositionally biased region" description="Low complexity" evidence="1">
    <location>
        <begin position="130"/>
        <end position="139"/>
    </location>
</feature>
<evidence type="ECO:0008006" key="5">
    <source>
        <dbReference type="Google" id="ProtNLM"/>
    </source>
</evidence>
<feature type="compositionally biased region" description="Pro residues" evidence="1">
    <location>
        <begin position="1"/>
        <end position="21"/>
    </location>
</feature>
<keyword evidence="2" id="KW-0812">Transmembrane</keyword>
<evidence type="ECO:0000256" key="1">
    <source>
        <dbReference type="SAM" id="MobiDB-lite"/>
    </source>
</evidence>
<reference evidence="4" key="1">
    <citation type="journal article" date="2019" name="Int. J. Syst. Evol. Microbiol.">
        <title>The Global Catalogue of Microorganisms (GCM) 10K type strain sequencing project: providing services to taxonomists for standard genome sequencing and annotation.</title>
        <authorList>
            <consortium name="The Broad Institute Genomics Platform"/>
            <consortium name="The Broad Institute Genome Sequencing Center for Infectious Disease"/>
            <person name="Wu L."/>
            <person name="Ma J."/>
        </authorList>
    </citation>
    <scope>NUCLEOTIDE SEQUENCE [LARGE SCALE GENOMIC DNA]</scope>
    <source>
        <strain evidence="4">JCM 18127</strain>
    </source>
</reference>
<keyword evidence="2" id="KW-0472">Membrane</keyword>
<dbReference type="EMBL" id="BAABIM010000001">
    <property type="protein sequence ID" value="GAA4673457.1"/>
    <property type="molecule type" value="Genomic_DNA"/>
</dbReference>
<feature type="compositionally biased region" description="Pro residues" evidence="1">
    <location>
        <begin position="91"/>
        <end position="110"/>
    </location>
</feature>
<comment type="caution">
    <text evidence="3">The sequence shown here is derived from an EMBL/GenBank/DDBJ whole genome shotgun (WGS) entry which is preliminary data.</text>
</comment>
<evidence type="ECO:0000256" key="2">
    <source>
        <dbReference type="SAM" id="Phobius"/>
    </source>
</evidence>
<feature type="region of interest" description="Disordered" evidence="1">
    <location>
        <begin position="1"/>
        <end position="25"/>
    </location>
</feature>
<feature type="region of interest" description="Disordered" evidence="1">
    <location>
        <begin position="60"/>
        <end position="139"/>
    </location>
</feature>
<name>A0ABP8VW39_9ACTN</name>
<feature type="transmembrane region" description="Helical" evidence="2">
    <location>
        <begin position="30"/>
        <end position="53"/>
    </location>
</feature>
<protein>
    <recommendedName>
        <fullName evidence="5">Fibronectin attachment protein</fullName>
    </recommendedName>
</protein>
<proteinExistence type="predicted"/>